<evidence type="ECO:0000256" key="4">
    <source>
        <dbReference type="ARBA" id="ARBA00022777"/>
    </source>
</evidence>
<organism evidence="7 8">
    <name type="scientific">Halobacterium bonnevillei</name>
    <dbReference type="NCBI Taxonomy" id="2692200"/>
    <lineage>
        <taxon>Archaea</taxon>
        <taxon>Methanobacteriati</taxon>
        <taxon>Methanobacteriota</taxon>
        <taxon>Stenosarchaea group</taxon>
        <taxon>Halobacteria</taxon>
        <taxon>Halobacteriales</taxon>
        <taxon>Halobacteriaceae</taxon>
        <taxon>Halobacterium</taxon>
    </lineage>
</organism>
<evidence type="ECO:0000256" key="5">
    <source>
        <dbReference type="ARBA" id="ARBA00022840"/>
    </source>
</evidence>
<dbReference type="GO" id="GO:0006096">
    <property type="term" value="P:glycolytic process"/>
    <property type="evidence" value="ECO:0007669"/>
    <property type="project" value="InterPro"/>
</dbReference>
<dbReference type="Proteomes" id="UP000471521">
    <property type="component" value="Unassembled WGS sequence"/>
</dbReference>
<dbReference type="Gene3D" id="3.40.50.1260">
    <property type="entry name" value="Phosphoglycerate kinase, N-terminal domain"/>
    <property type="match status" value="1"/>
</dbReference>
<keyword evidence="3" id="KW-0547">Nucleotide-binding</keyword>
<comment type="similarity">
    <text evidence="6">Belongs to the phosphoglycerate kinase family.</text>
</comment>
<keyword evidence="8" id="KW-1185">Reference proteome</keyword>
<dbReference type="EMBL" id="WUUU01000116">
    <property type="protein sequence ID" value="MXR21476.1"/>
    <property type="molecule type" value="Genomic_DNA"/>
</dbReference>
<dbReference type="AlphaFoldDB" id="A0A6B0SLU6"/>
<comment type="caution">
    <text evidence="7">The sequence shown here is derived from an EMBL/GenBank/DDBJ whole genome shotgun (WGS) entry which is preliminary data.</text>
</comment>
<evidence type="ECO:0000313" key="8">
    <source>
        <dbReference type="Proteomes" id="UP000471521"/>
    </source>
</evidence>
<dbReference type="PRINTS" id="PR00477">
    <property type="entry name" value="PHGLYCKINASE"/>
</dbReference>
<dbReference type="Pfam" id="PF00162">
    <property type="entry name" value="PGK"/>
    <property type="match status" value="1"/>
</dbReference>
<name>A0A6B0SLU6_9EURY</name>
<dbReference type="EC" id="2.7.2.3" evidence="1 6"/>
<sequence>MAIRTLDDLDAMDTAVGVRVDINSPLAEDESLADDARLRAHVDTLAELLDRGARVAVLDHRLA</sequence>
<evidence type="ECO:0000256" key="6">
    <source>
        <dbReference type="RuleBase" id="RU000532"/>
    </source>
</evidence>
<gene>
    <name evidence="7" type="primary">pgk</name>
    <name evidence="7" type="ORF">GRX66_12995</name>
</gene>
<dbReference type="InterPro" id="IPR015824">
    <property type="entry name" value="Phosphoglycerate_kinase_N"/>
</dbReference>
<dbReference type="RefSeq" id="WP_159526945.1">
    <property type="nucleotide sequence ID" value="NZ_WUUU01000116.1"/>
</dbReference>
<dbReference type="OrthoDB" id="6575at2157"/>
<dbReference type="GO" id="GO:0004618">
    <property type="term" value="F:phosphoglycerate kinase activity"/>
    <property type="evidence" value="ECO:0007669"/>
    <property type="project" value="UniProtKB-EC"/>
</dbReference>
<accession>A0A6B0SLU6</accession>
<dbReference type="SUPFAM" id="SSF53748">
    <property type="entry name" value="Phosphoglycerate kinase"/>
    <property type="match status" value="1"/>
</dbReference>
<dbReference type="InterPro" id="IPR036043">
    <property type="entry name" value="Phosphoglycerate_kinase_sf"/>
</dbReference>
<protein>
    <recommendedName>
        <fullName evidence="1 6">Phosphoglycerate kinase</fullName>
        <ecNumber evidence="1 6">2.7.2.3</ecNumber>
    </recommendedName>
</protein>
<evidence type="ECO:0000256" key="2">
    <source>
        <dbReference type="ARBA" id="ARBA00022679"/>
    </source>
</evidence>
<dbReference type="InterPro" id="IPR001576">
    <property type="entry name" value="Phosphoglycerate_kinase"/>
</dbReference>
<evidence type="ECO:0000313" key="7">
    <source>
        <dbReference type="EMBL" id="MXR21476.1"/>
    </source>
</evidence>
<reference evidence="7 8" key="1">
    <citation type="submission" date="2019-12" db="EMBL/GenBank/DDBJ databases">
        <title>Isolation and characterization of three novel carbon monoxide-oxidizing members of Halobacteria from salione crusts and soils.</title>
        <authorList>
            <person name="Myers M.R."/>
            <person name="King G.M."/>
        </authorList>
    </citation>
    <scope>NUCLEOTIDE SEQUENCE [LARGE SCALE GENOMIC DNA]</scope>
    <source>
        <strain evidence="7 8">PCN9</strain>
    </source>
</reference>
<proteinExistence type="inferred from homology"/>
<keyword evidence="2 6" id="KW-0808">Transferase</keyword>
<evidence type="ECO:0000256" key="1">
    <source>
        <dbReference type="ARBA" id="ARBA00013061"/>
    </source>
</evidence>
<keyword evidence="4 6" id="KW-0418">Kinase</keyword>
<evidence type="ECO:0000256" key="3">
    <source>
        <dbReference type="ARBA" id="ARBA00022741"/>
    </source>
</evidence>
<feature type="non-terminal residue" evidence="7">
    <location>
        <position position="63"/>
    </location>
</feature>
<comment type="catalytic activity">
    <reaction evidence="6">
        <text>(2R)-3-phosphoglycerate + ATP = (2R)-3-phospho-glyceroyl phosphate + ADP</text>
        <dbReference type="Rhea" id="RHEA:14801"/>
        <dbReference type="ChEBI" id="CHEBI:30616"/>
        <dbReference type="ChEBI" id="CHEBI:57604"/>
        <dbReference type="ChEBI" id="CHEBI:58272"/>
        <dbReference type="ChEBI" id="CHEBI:456216"/>
        <dbReference type="EC" id="2.7.2.3"/>
    </reaction>
</comment>
<keyword evidence="5" id="KW-0067">ATP-binding</keyword>
<dbReference type="GO" id="GO:0005524">
    <property type="term" value="F:ATP binding"/>
    <property type="evidence" value="ECO:0007669"/>
    <property type="project" value="UniProtKB-KW"/>
</dbReference>